<organism evidence="2 3">
    <name type="scientific">Guptibacillus hwajinpoensis</name>
    <dbReference type="NCBI Taxonomy" id="208199"/>
    <lineage>
        <taxon>Bacteria</taxon>
        <taxon>Bacillati</taxon>
        <taxon>Bacillota</taxon>
        <taxon>Bacilli</taxon>
        <taxon>Bacillales</taxon>
        <taxon>Guptibacillaceae</taxon>
        <taxon>Guptibacillus</taxon>
    </lineage>
</organism>
<keyword evidence="2" id="KW-0808">Transferase</keyword>
<dbReference type="Proteomes" id="UP000447833">
    <property type="component" value="Unassembled WGS sequence"/>
</dbReference>
<dbReference type="Gene3D" id="3.90.550.10">
    <property type="entry name" value="Spore Coat Polysaccharide Biosynthesis Protein SpsA, Chain A"/>
    <property type="match status" value="1"/>
</dbReference>
<evidence type="ECO:0000313" key="3">
    <source>
        <dbReference type="Proteomes" id="UP000447833"/>
    </source>
</evidence>
<dbReference type="GO" id="GO:0016740">
    <property type="term" value="F:transferase activity"/>
    <property type="evidence" value="ECO:0007669"/>
    <property type="project" value="UniProtKB-KW"/>
</dbReference>
<sequence length="1133" mass="131488">MAEKYSRLAFDENYYRTGLGDIPYDRDIQGGKWLNFFSTIADQVLLNNDIIRVLEVGCAKGFLVECLRDRGAEAYGFDVSEYAISTVRNDIKPFCNIGSADDPSQYNGVYDVIICIEILEHLTEEMGMKAIDLMCKHTKKILFSSSPDDYEEKTHINVQPLEYWDLQFAKHGFMRSLEMWPEQVVASHTVLYVKEEDLKIPAEIQMMEKELTRIEKLYPIKGQEEEFDIIKAQLAYELDRVIHKKSVINTKLKYVGTEIHTLNNLDKKTVSNDVDLEQMQSFIFEKEVVLKETNEFLMNLLQTINKKLVYCHQSFDEKALLWEKGKNNWLINTCVNDPLEKLKHENEMKRFTRKPLISILLPVYIIDHRILRETISSVRNQTYQNWQLCIVYADKKNRDNLSYLKTIAREDHRIDLMCLEKNEGISKNTNHCLKMARGEYIAFLDHDDLITEDALYEVVKAINENEKADILFSDRDLINQNSDVRSSPLFKHAWSWVTMLSANYVIHFTVMNKTLFEKIGEIDAHCDGAQDWDLFLKASEFAREIVHIPKILYHWRVIPSSASSGIQAKPYVLEAQMKALNRYVTKSGFDASIQRNAMGFIQLNWHLKQRKPFEVVIYFDEKYNEDLLKKTLTSLENQYCKPKKVTIIVPAGFDELKLKLDERFTLLKEDSFKKLGELEVFKQPSDGYLMILCAGVKFNSKNTTSQLIAWLEEGGFEGASGKIINQNQLIENAGYVMAPDDQLIEPYKGFDENANTTYGSVNWYREYLAVSEACIMMKPKCFSKKIAEKQRLDRKNILEAQLAICTEDDVRMVYDPFTMIETFIPFITPTTNVKTSRQDSYYNSAVWDWNRDYLKKNHADRKAKLLSGVKVKTGAGIEIGPLTNPVVTKKEGAVYYIDHTSKDELIKKYRHDPNIDITQINDVDFIWGEKTLREAISRDLTFDYVVASHVIEHVPDVIGWLDEMNEILNVGGHICLAIPDKRYTFDYQRQLTTVAELIDSYLNKLRRPSPRQIIDFYANAIKIDTYDAWNGNIVVEKCERFGSEETGLKLAQTSMNEGIYVDVHCSVFTFNSFFKVLETLFLLDLLNFRVAMAYGPEIYSNEFIVVLEKLPQIDNLEKKRRIQLHSLSRFRNL</sequence>
<dbReference type="SUPFAM" id="SSF53335">
    <property type="entry name" value="S-adenosyl-L-methionine-dependent methyltransferases"/>
    <property type="match status" value="2"/>
</dbReference>
<dbReference type="RefSeq" id="WP_160919186.1">
    <property type="nucleotide sequence ID" value="NZ_WMEY01000003.1"/>
</dbReference>
<dbReference type="PANTHER" id="PTHR43685:SF2">
    <property type="entry name" value="GLYCOSYLTRANSFERASE 2-LIKE DOMAIN-CONTAINING PROTEIN"/>
    <property type="match status" value="1"/>
</dbReference>
<dbReference type="Pfam" id="PF00535">
    <property type="entry name" value="Glycos_transf_2"/>
    <property type="match status" value="1"/>
</dbReference>
<evidence type="ECO:0000259" key="1">
    <source>
        <dbReference type="Pfam" id="PF00535"/>
    </source>
</evidence>
<dbReference type="InterPro" id="IPR050834">
    <property type="entry name" value="Glycosyltransf_2"/>
</dbReference>
<dbReference type="InterPro" id="IPR029044">
    <property type="entry name" value="Nucleotide-diphossugar_trans"/>
</dbReference>
<dbReference type="InterPro" id="IPR001173">
    <property type="entry name" value="Glyco_trans_2-like"/>
</dbReference>
<comment type="caution">
    <text evidence="2">The sequence shown here is derived from an EMBL/GenBank/DDBJ whole genome shotgun (WGS) entry which is preliminary data.</text>
</comment>
<name>A0A845EYG7_9BACL</name>
<reference evidence="2 3" key="1">
    <citation type="submission" date="2019-11" db="EMBL/GenBank/DDBJ databases">
        <title>Genome sequences of 17 halophilic strains isolated from different environments.</title>
        <authorList>
            <person name="Furrow R.E."/>
        </authorList>
    </citation>
    <scope>NUCLEOTIDE SEQUENCE [LARGE SCALE GENOMIC DNA]</scope>
    <source>
        <strain evidence="2 3">22506_14_FS</strain>
    </source>
</reference>
<dbReference type="SUPFAM" id="SSF53448">
    <property type="entry name" value="Nucleotide-diphospho-sugar transferases"/>
    <property type="match status" value="1"/>
</dbReference>
<protein>
    <submittedName>
        <fullName evidence="2">Glycosyltransferase</fullName>
    </submittedName>
</protein>
<evidence type="ECO:0000313" key="2">
    <source>
        <dbReference type="EMBL" id="MYL63569.1"/>
    </source>
</evidence>
<dbReference type="CDD" id="cd04184">
    <property type="entry name" value="GT2_RfbC_Mx_like"/>
    <property type="match status" value="1"/>
</dbReference>
<dbReference type="Gene3D" id="3.40.50.150">
    <property type="entry name" value="Vaccinia Virus protein VP39"/>
    <property type="match status" value="2"/>
</dbReference>
<dbReference type="EMBL" id="WMEY01000003">
    <property type="protein sequence ID" value="MYL63569.1"/>
    <property type="molecule type" value="Genomic_DNA"/>
</dbReference>
<dbReference type="AlphaFoldDB" id="A0A845EYG7"/>
<gene>
    <name evidence="2" type="ORF">GLW07_09410</name>
</gene>
<proteinExistence type="predicted"/>
<dbReference type="PANTHER" id="PTHR43685">
    <property type="entry name" value="GLYCOSYLTRANSFERASE"/>
    <property type="match status" value="1"/>
</dbReference>
<dbReference type="Pfam" id="PF13489">
    <property type="entry name" value="Methyltransf_23"/>
    <property type="match status" value="2"/>
</dbReference>
<accession>A0A845EYG7</accession>
<dbReference type="InterPro" id="IPR029063">
    <property type="entry name" value="SAM-dependent_MTases_sf"/>
</dbReference>
<feature type="domain" description="Glycosyltransferase 2-like" evidence="1">
    <location>
        <begin position="358"/>
        <end position="517"/>
    </location>
</feature>